<evidence type="ECO:0000256" key="1">
    <source>
        <dbReference type="SAM" id="MobiDB-lite"/>
    </source>
</evidence>
<evidence type="ECO:0008006" key="3">
    <source>
        <dbReference type="Google" id="ProtNLM"/>
    </source>
</evidence>
<evidence type="ECO:0000313" key="2">
    <source>
        <dbReference type="EnsemblMetazoa" id="AFUN007427-PA"/>
    </source>
</evidence>
<dbReference type="PANTHER" id="PTHR33053:SF9">
    <property type="entry name" value="AGAP000105-PA"/>
    <property type="match status" value="1"/>
</dbReference>
<dbReference type="VEuPathDB" id="VectorBase:AFUN2_009411"/>
<dbReference type="STRING" id="62324.A0A182RMF5"/>
<dbReference type="VEuPathDB" id="VectorBase:AFUN2_013493"/>
<feature type="region of interest" description="Disordered" evidence="1">
    <location>
        <begin position="28"/>
        <end position="52"/>
    </location>
</feature>
<protein>
    <recommendedName>
        <fullName evidence="3">Transposase domain-containing protein</fullName>
    </recommendedName>
</protein>
<dbReference type="EnsemblMetazoa" id="AFUN007427-RA">
    <property type="protein sequence ID" value="AFUN007427-PA"/>
    <property type="gene ID" value="AFUN007427"/>
</dbReference>
<accession>A0A182RMF5</accession>
<sequence length="239" mass="27478">MDVSKHMKKSGESRKRARAVWEYYEKEWAENQPEPSSSRSGPDEQEPASLDFIFEDEEDCYDDTDCVVIEDDWHEDASKDEDVRIDADNAPESNEYAKRLRIWALSHNITHTALSALLNIPEIPIMVLGIYCGMAKPDNVEGFLLPLVTEINHILVQGTLINETVFDIRLRAFIADTPARAFMKGVKSFNSPYGCIKCKIVGTYIHEKKTIFEEIAKDRTDEEFRSGVYKQHQICYTLY</sequence>
<dbReference type="PANTHER" id="PTHR33053">
    <property type="entry name" value="PROTEIN, PUTATIVE-RELATED"/>
    <property type="match status" value="1"/>
</dbReference>
<organism evidence="2">
    <name type="scientific">Anopheles funestus</name>
    <name type="common">African malaria mosquito</name>
    <dbReference type="NCBI Taxonomy" id="62324"/>
    <lineage>
        <taxon>Eukaryota</taxon>
        <taxon>Metazoa</taxon>
        <taxon>Ecdysozoa</taxon>
        <taxon>Arthropoda</taxon>
        <taxon>Hexapoda</taxon>
        <taxon>Insecta</taxon>
        <taxon>Pterygota</taxon>
        <taxon>Neoptera</taxon>
        <taxon>Endopterygota</taxon>
        <taxon>Diptera</taxon>
        <taxon>Nematocera</taxon>
        <taxon>Culicoidea</taxon>
        <taxon>Culicidae</taxon>
        <taxon>Anophelinae</taxon>
        <taxon>Anopheles</taxon>
    </lineage>
</organism>
<name>A0A182RMF5_ANOFN</name>
<reference evidence="2" key="1">
    <citation type="submission" date="2020-05" db="UniProtKB">
        <authorList>
            <consortium name="EnsemblMetazoa"/>
        </authorList>
    </citation>
    <scope>IDENTIFICATION</scope>
    <source>
        <strain evidence="2">FUMOZ</strain>
    </source>
</reference>
<proteinExistence type="predicted"/>
<dbReference type="AlphaFoldDB" id="A0A182RMF5"/>
<dbReference type="VEuPathDB" id="VectorBase:AFUN007427"/>